<dbReference type="InterPro" id="IPR029058">
    <property type="entry name" value="AB_hydrolase_fold"/>
</dbReference>
<dbReference type="Gene3D" id="3.40.50.1820">
    <property type="entry name" value="alpha/beta hydrolase"/>
    <property type="match status" value="1"/>
</dbReference>
<evidence type="ECO:0000259" key="1">
    <source>
        <dbReference type="Pfam" id="PF12697"/>
    </source>
</evidence>
<dbReference type="OrthoDB" id="3366509at2"/>
<dbReference type="EMBL" id="SHKL01000001">
    <property type="protein sequence ID" value="RZT84752.1"/>
    <property type="molecule type" value="Genomic_DNA"/>
</dbReference>
<keyword evidence="3" id="KW-1185">Reference proteome</keyword>
<dbReference type="Pfam" id="PF12697">
    <property type="entry name" value="Abhydrolase_6"/>
    <property type="match status" value="1"/>
</dbReference>
<name>A0A4Q7USJ5_PSEST</name>
<comment type="caution">
    <text evidence="2">The sequence shown here is derived from an EMBL/GenBank/DDBJ whole genome shotgun (WGS) entry which is preliminary data.</text>
</comment>
<reference evidence="2 3" key="1">
    <citation type="submission" date="2019-02" db="EMBL/GenBank/DDBJ databases">
        <title>Sequencing the genomes of 1000 actinobacteria strains.</title>
        <authorList>
            <person name="Klenk H.-P."/>
        </authorList>
    </citation>
    <scope>NUCLEOTIDE SEQUENCE [LARGE SCALE GENOMIC DNA]</scope>
    <source>
        <strain evidence="2 3">DSM 45779</strain>
    </source>
</reference>
<keyword evidence="2" id="KW-0378">Hydrolase</keyword>
<dbReference type="SUPFAM" id="SSF53474">
    <property type="entry name" value="alpha/beta-Hydrolases"/>
    <property type="match status" value="1"/>
</dbReference>
<gene>
    <name evidence="2" type="ORF">EV383_1606</name>
</gene>
<proteinExistence type="predicted"/>
<accession>A0A4Q7USJ5</accession>
<dbReference type="InterPro" id="IPR000073">
    <property type="entry name" value="AB_hydrolase_1"/>
</dbReference>
<dbReference type="Proteomes" id="UP000291591">
    <property type="component" value="Unassembled WGS sequence"/>
</dbReference>
<feature type="domain" description="AB hydrolase-1" evidence="1">
    <location>
        <begin position="29"/>
        <end position="236"/>
    </location>
</feature>
<dbReference type="GO" id="GO:0016787">
    <property type="term" value="F:hydrolase activity"/>
    <property type="evidence" value="ECO:0007669"/>
    <property type="project" value="UniProtKB-KW"/>
</dbReference>
<dbReference type="RefSeq" id="WP_130289311.1">
    <property type="nucleotide sequence ID" value="NZ_SHKL01000001.1"/>
</dbReference>
<protein>
    <submittedName>
        <fullName evidence="2">Alpha/beta hydrolase family protein</fullName>
    </submittedName>
</protein>
<evidence type="ECO:0000313" key="3">
    <source>
        <dbReference type="Proteomes" id="UP000291591"/>
    </source>
</evidence>
<sequence>MPDPQSPVTGPVASLEVVGDRHPDPAAVVLVAHGGRSQGRDTGARRRLTYWRMVPFAQQLERAGRAYRNDTGSGVAVYLLRYRYRGWNGAAMDAYRDASWAVGEITRRHPGRPIALLGHSMGGRAVLRAAGEPGVVAVCALAPWLEGDPVEQLAGRSVLIAHGDRERMTSPAASFDYAVRARRVTDRVARFDVLGDGHAMLRRAADWSSLVRRFVLGELGVEPLDRVITKAMQEPAPGGLRTALTGAAR</sequence>
<dbReference type="AlphaFoldDB" id="A0A4Q7USJ5"/>
<organism evidence="2 3">
    <name type="scientific">Pseudonocardia sediminis</name>
    <dbReference type="NCBI Taxonomy" id="1397368"/>
    <lineage>
        <taxon>Bacteria</taxon>
        <taxon>Bacillati</taxon>
        <taxon>Actinomycetota</taxon>
        <taxon>Actinomycetes</taxon>
        <taxon>Pseudonocardiales</taxon>
        <taxon>Pseudonocardiaceae</taxon>
        <taxon>Pseudonocardia</taxon>
    </lineage>
</organism>
<evidence type="ECO:0000313" key="2">
    <source>
        <dbReference type="EMBL" id="RZT84752.1"/>
    </source>
</evidence>